<keyword evidence="5 7" id="KW-0808">Transferase</keyword>
<accession>A0A562ZL18</accession>
<dbReference type="AlphaFoldDB" id="A0A562ZL18"/>
<comment type="subcellular location">
    <subcellularLocation>
        <location evidence="5">Cytoplasm</location>
    </subcellularLocation>
</comment>
<keyword evidence="5 7" id="KW-0418">Kinase</keyword>
<dbReference type="UniPathway" id="UPA00241">
    <property type="reaction ID" value="UER00356"/>
</dbReference>
<dbReference type="GO" id="GO:0004140">
    <property type="term" value="F:dephospho-CoA kinase activity"/>
    <property type="evidence" value="ECO:0007669"/>
    <property type="project" value="UniProtKB-UniRule"/>
</dbReference>
<dbReference type="EC" id="2.7.1.24" evidence="5 6"/>
<comment type="function">
    <text evidence="5">Catalyzes the phosphorylation of the 3'-hydroxyl group of dephosphocoenzyme A to form coenzyme A.</text>
</comment>
<keyword evidence="2 5" id="KW-0547">Nucleotide-binding</keyword>
<dbReference type="NCBIfam" id="TIGR00152">
    <property type="entry name" value="dephospho-CoA kinase"/>
    <property type="match status" value="1"/>
</dbReference>
<dbReference type="GO" id="GO:0005524">
    <property type="term" value="F:ATP binding"/>
    <property type="evidence" value="ECO:0007669"/>
    <property type="project" value="UniProtKB-UniRule"/>
</dbReference>
<dbReference type="RefSeq" id="WP_145895016.1">
    <property type="nucleotide sequence ID" value="NZ_VOBQ01000017.1"/>
</dbReference>
<evidence type="ECO:0000256" key="3">
    <source>
        <dbReference type="ARBA" id="ARBA00022840"/>
    </source>
</evidence>
<dbReference type="EMBL" id="VOBQ01000017">
    <property type="protein sequence ID" value="TWO68864.1"/>
    <property type="molecule type" value="Genomic_DNA"/>
</dbReference>
<dbReference type="Proteomes" id="UP000318199">
    <property type="component" value="Unassembled WGS sequence"/>
</dbReference>
<evidence type="ECO:0000313" key="8">
    <source>
        <dbReference type="Proteomes" id="UP000318199"/>
    </source>
</evidence>
<dbReference type="InterPro" id="IPR001977">
    <property type="entry name" value="Depp_CoAkinase"/>
</dbReference>
<keyword evidence="4 5" id="KW-0173">Coenzyme A biosynthesis</keyword>
<protein>
    <recommendedName>
        <fullName evidence="5 6">Dephospho-CoA kinase</fullName>
        <ecNumber evidence="5 6">2.7.1.24</ecNumber>
    </recommendedName>
    <alternativeName>
        <fullName evidence="5">Dephosphocoenzyme A kinase</fullName>
    </alternativeName>
</protein>
<gene>
    <name evidence="5" type="primary">coaE</name>
    <name evidence="7" type="ORF">FN976_20920</name>
</gene>
<comment type="similarity">
    <text evidence="1 5">Belongs to the CoaE family.</text>
</comment>
<keyword evidence="3 5" id="KW-0067">ATP-binding</keyword>
<evidence type="ECO:0000256" key="4">
    <source>
        <dbReference type="ARBA" id="ARBA00022993"/>
    </source>
</evidence>
<evidence type="ECO:0000256" key="5">
    <source>
        <dbReference type="HAMAP-Rule" id="MF_00376"/>
    </source>
</evidence>
<evidence type="ECO:0000256" key="6">
    <source>
        <dbReference type="NCBIfam" id="TIGR00152"/>
    </source>
</evidence>
<dbReference type="Pfam" id="PF01121">
    <property type="entry name" value="CoaE"/>
    <property type="match status" value="1"/>
</dbReference>
<dbReference type="OrthoDB" id="9812943at2"/>
<comment type="catalytic activity">
    <reaction evidence="5">
        <text>3'-dephospho-CoA + ATP = ADP + CoA + H(+)</text>
        <dbReference type="Rhea" id="RHEA:18245"/>
        <dbReference type="ChEBI" id="CHEBI:15378"/>
        <dbReference type="ChEBI" id="CHEBI:30616"/>
        <dbReference type="ChEBI" id="CHEBI:57287"/>
        <dbReference type="ChEBI" id="CHEBI:57328"/>
        <dbReference type="ChEBI" id="CHEBI:456216"/>
        <dbReference type="EC" id="2.7.1.24"/>
    </reaction>
</comment>
<evidence type="ECO:0000256" key="1">
    <source>
        <dbReference type="ARBA" id="ARBA00009018"/>
    </source>
</evidence>
<comment type="pathway">
    <text evidence="5">Cofactor biosynthesis; coenzyme A biosynthesis; CoA from (R)-pantothenate: step 5/5.</text>
</comment>
<evidence type="ECO:0000256" key="2">
    <source>
        <dbReference type="ARBA" id="ARBA00022741"/>
    </source>
</evidence>
<reference evidence="7 8" key="1">
    <citation type="submission" date="2019-07" db="EMBL/GenBank/DDBJ databases">
        <title>Caenimonas sedimenti sp. nov., isolated from activated sludge.</title>
        <authorList>
            <person name="Xu J."/>
        </authorList>
    </citation>
    <scope>NUCLEOTIDE SEQUENCE [LARGE SCALE GENOMIC DNA]</scope>
    <source>
        <strain evidence="7 8">HX-9-20</strain>
    </source>
</reference>
<dbReference type="SUPFAM" id="SSF52540">
    <property type="entry name" value="P-loop containing nucleoside triphosphate hydrolases"/>
    <property type="match status" value="1"/>
</dbReference>
<name>A0A562ZL18_9BURK</name>
<dbReference type="GO" id="GO:0015937">
    <property type="term" value="P:coenzyme A biosynthetic process"/>
    <property type="evidence" value="ECO:0007669"/>
    <property type="project" value="UniProtKB-UniRule"/>
</dbReference>
<comment type="caution">
    <text evidence="7">The sequence shown here is derived from an EMBL/GenBank/DDBJ whole genome shotgun (WGS) entry which is preliminary data.</text>
</comment>
<dbReference type="HAMAP" id="MF_00376">
    <property type="entry name" value="Dephospho_CoA_kinase"/>
    <property type="match status" value="1"/>
</dbReference>
<sequence>MAWRIGLTGGIGSGKSTVLEMLREMGAAAIDADAISRAVTAPGGAAVPAIAAHFGAGFIDASGALDRARMRELAYSQPASRKELEAIIHPLVGAEVQRQEAAAEAAGMPCIVYDIPLLVESGRWRAKLHRVLVVDCEPETQVARVVTRSALEPDAVRAIIAAQAPRALRLAAADLVICNQALTLDALRSQVAQVAKTFGLN</sequence>
<evidence type="ECO:0000313" key="7">
    <source>
        <dbReference type="EMBL" id="TWO68864.1"/>
    </source>
</evidence>
<organism evidence="7 8">
    <name type="scientific">Caenimonas sedimenti</name>
    <dbReference type="NCBI Taxonomy" id="2596921"/>
    <lineage>
        <taxon>Bacteria</taxon>
        <taxon>Pseudomonadati</taxon>
        <taxon>Pseudomonadota</taxon>
        <taxon>Betaproteobacteria</taxon>
        <taxon>Burkholderiales</taxon>
        <taxon>Comamonadaceae</taxon>
        <taxon>Caenimonas</taxon>
    </lineage>
</organism>
<dbReference type="Gene3D" id="3.40.50.300">
    <property type="entry name" value="P-loop containing nucleotide triphosphate hydrolases"/>
    <property type="match status" value="1"/>
</dbReference>
<dbReference type="InterPro" id="IPR027417">
    <property type="entry name" value="P-loop_NTPase"/>
</dbReference>
<dbReference type="PROSITE" id="PS51219">
    <property type="entry name" value="DPCK"/>
    <property type="match status" value="1"/>
</dbReference>
<proteinExistence type="inferred from homology"/>
<feature type="binding site" evidence="5">
    <location>
        <begin position="12"/>
        <end position="17"/>
    </location>
    <ligand>
        <name>ATP</name>
        <dbReference type="ChEBI" id="CHEBI:30616"/>
    </ligand>
</feature>
<keyword evidence="5" id="KW-0963">Cytoplasm</keyword>
<keyword evidence="8" id="KW-1185">Reference proteome</keyword>
<dbReference type="GO" id="GO:0005737">
    <property type="term" value="C:cytoplasm"/>
    <property type="evidence" value="ECO:0007669"/>
    <property type="project" value="UniProtKB-SubCell"/>
</dbReference>
<dbReference type="CDD" id="cd02022">
    <property type="entry name" value="DPCK"/>
    <property type="match status" value="1"/>
</dbReference>
<dbReference type="PANTHER" id="PTHR10695">
    <property type="entry name" value="DEPHOSPHO-COA KINASE-RELATED"/>
    <property type="match status" value="1"/>
</dbReference>
<dbReference type="PANTHER" id="PTHR10695:SF46">
    <property type="entry name" value="BIFUNCTIONAL COENZYME A SYNTHASE-RELATED"/>
    <property type="match status" value="1"/>
</dbReference>